<keyword evidence="3 6" id="KW-0812">Transmembrane</keyword>
<dbReference type="Proteomes" id="UP000273307">
    <property type="component" value="Unassembled WGS sequence"/>
</dbReference>
<evidence type="ECO:0000256" key="5">
    <source>
        <dbReference type="ARBA" id="ARBA00023136"/>
    </source>
</evidence>
<dbReference type="EMBL" id="UPHP01000103">
    <property type="protein sequence ID" value="VBA41048.1"/>
    <property type="molecule type" value="Genomic_DNA"/>
</dbReference>
<feature type="transmembrane region" description="Helical" evidence="6">
    <location>
        <begin position="105"/>
        <end position="127"/>
    </location>
</feature>
<evidence type="ECO:0000256" key="2">
    <source>
        <dbReference type="ARBA" id="ARBA00022475"/>
    </source>
</evidence>
<proteinExistence type="predicted"/>
<dbReference type="GO" id="GO:0005886">
    <property type="term" value="C:plasma membrane"/>
    <property type="evidence" value="ECO:0007669"/>
    <property type="project" value="UniProtKB-SubCell"/>
</dbReference>
<dbReference type="Gene3D" id="1.20.1250.20">
    <property type="entry name" value="MFS general substrate transporter like domains"/>
    <property type="match status" value="1"/>
</dbReference>
<accession>A0A498Q4D4</accession>
<dbReference type="AlphaFoldDB" id="A0A498Q4D4"/>
<feature type="transmembrane region" description="Helical" evidence="6">
    <location>
        <begin position="39"/>
        <end position="60"/>
    </location>
</feature>
<keyword evidence="5 6" id="KW-0472">Membrane</keyword>
<evidence type="ECO:0000259" key="7">
    <source>
        <dbReference type="PROSITE" id="PS50850"/>
    </source>
</evidence>
<dbReference type="CDD" id="cd17329">
    <property type="entry name" value="MFS_MdtH_MDR_like"/>
    <property type="match status" value="1"/>
</dbReference>
<dbReference type="InterPro" id="IPR052425">
    <property type="entry name" value="Uncharacterized_MFS-type"/>
</dbReference>
<feature type="transmembrane region" description="Helical" evidence="6">
    <location>
        <begin position="167"/>
        <end position="187"/>
    </location>
</feature>
<dbReference type="Pfam" id="PF07690">
    <property type="entry name" value="MFS_1"/>
    <property type="match status" value="1"/>
</dbReference>
<feature type="transmembrane region" description="Helical" evidence="6">
    <location>
        <begin position="254"/>
        <end position="274"/>
    </location>
</feature>
<gene>
    <name evidence="8" type="primary">mdtH_1</name>
    <name evidence="8" type="ORF">LAUMK136_03832</name>
</gene>
<feature type="transmembrane region" description="Helical" evidence="6">
    <location>
        <begin position="139"/>
        <end position="161"/>
    </location>
</feature>
<feature type="transmembrane region" description="Helical" evidence="6">
    <location>
        <begin position="315"/>
        <end position="334"/>
    </location>
</feature>
<dbReference type="InterPro" id="IPR020846">
    <property type="entry name" value="MFS_dom"/>
</dbReference>
<sequence length="420" mass="44556">MTEFWAQFRSFNRPSRMLMINQFGASIGFYMLMPYLSGYLAGTLGLAAWAVGLVLGVRNFSQQGMFFFGGTLADRFGYKPLIMAGCLLRTGAFGLLAVAQSLPTVLVASAATGFAGALFNPALRAYLATEASDRRIEAFAILNMFNRAGIFLGPLVGLSLVASDFRMSVLAATAIFAILAMAQLVTLPRHSSAEPAPDVPQQTSILANWRTVAANRSFLGFAAAMLGSYLLSSQIYLMLPEQASAVAPHSQSQLVAALFGISGLVAVVGQLRITRWLSARWRPERSVVVGVLLMAASFAPLAAVPDAHRLGTRAAVAALLMSAAMLAVASAAVFPFEMHIVMSLSDDRLVATHYGFYNTIIGVGILAGNAAIGALLGTQNHLDTNELVWGVLILVGLVAATGLHWQSKKRLNATGRAALD</sequence>
<keyword evidence="2" id="KW-1003">Cell membrane</keyword>
<dbReference type="GO" id="GO:0022857">
    <property type="term" value="F:transmembrane transporter activity"/>
    <property type="evidence" value="ECO:0007669"/>
    <property type="project" value="InterPro"/>
</dbReference>
<keyword evidence="4 6" id="KW-1133">Transmembrane helix</keyword>
<feature type="transmembrane region" description="Helical" evidence="6">
    <location>
        <begin position="81"/>
        <end position="99"/>
    </location>
</feature>
<evidence type="ECO:0000256" key="3">
    <source>
        <dbReference type="ARBA" id="ARBA00022692"/>
    </source>
</evidence>
<name>A0A498Q4D4_9MYCO</name>
<keyword evidence="9" id="KW-1185">Reference proteome</keyword>
<organism evidence="8 9">
    <name type="scientific">Mycobacterium attenuatum</name>
    <dbReference type="NCBI Taxonomy" id="2341086"/>
    <lineage>
        <taxon>Bacteria</taxon>
        <taxon>Bacillati</taxon>
        <taxon>Actinomycetota</taxon>
        <taxon>Actinomycetes</taxon>
        <taxon>Mycobacteriales</taxon>
        <taxon>Mycobacteriaceae</taxon>
        <taxon>Mycobacterium</taxon>
    </lineage>
</organism>
<feature type="transmembrane region" description="Helical" evidence="6">
    <location>
        <begin position="286"/>
        <end position="303"/>
    </location>
</feature>
<evidence type="ECO:0000256" key="4">
    <source>
        <dbReference type="ARBA" id="ARBA00022989"/>
    </source>
</evidence>
<dbReference type="SUPFAM" id="SSF103473">
    <property type="entry name" value="MFS general substrate transporter"/>
    <property type="match status" value="1"/>
</dbReference>
<dbReference type="InterPro" id="IPR036259">
    <property type="entry name" value="MFS_trans_sf"/>
</dbReference>
<dbReference type="InterPro" id="IPR011701">
    <property type="entry name" value="MFS"/>
</dbReference>
<dbReference type="OrthoDB" id="3285778at2"/>
<reference evidence="8 9" key="1">
    <citation type="submission" date="2018-09" db="EMBL/GenBank/DDBJ databases">
        <authorList>
            <person name="Tagini F."/>
        </authorList>
    </citation>
    <scope>NUCLEOTIDE SEQUENCE [LARGE SCALE GENOMIC DNA]</scope>
    <source>
        <strain evidence="8 9">MK136</strain>
    </source>
</reference>
<evidence type="ECO:0000313" key="9">
    <source>
        <dbReference type="Proteomes" id="UP000273307"/>
    </source>
</evidence>
<evidence type="ECO:0000313" key="8">
    <source>
        <dbReference type="EMBL" id="VBA41048.1"/>
    </source>
</evidence>
<evidence type="ECO:0000256" key="1">
    <source>
        <dbReference type="ARBA" id="ARBA00004651"/>
    </source>
</evidence>
<dbReference type="PANTHER" id="PTHR42688">
    <property type="entry name" value="CONSERVED PROTEIN"/>
    <property type="match status" value="1"/>
</dbReference>
<feature type="transmembrane region" description="Helical" evidence="6">
    <location>
        <begin position="218"/>
        <end position="239"/>
    </location>
</feature>
<dbReference type="PANTHER" id="PTHR42688:SF1">
    <property type="entry name" value="BLR5212 PROTEIN"/>
    <property type="match status" value="1"/>
</dbReference>
<evidence type="ECO:0000256" key="6">
    <source>
        <dbReference type="SAM" id="Phobius"/>
    </source>
</evidence>
<comment type="subcellular location">
    <subcellularLocation>
        <location evidence="1">Cell membrane</location>
        <topology evidence="1">Multi-pass membrane protein</topology>
    </subcellularLocation>
</comment>
<feature type="transmembrane region" description="Helical" evidence="6">
    <location>
        <begin position="355"/>
        <end position="375"/>
    </location>
</feature>
<feature type="transmembrane region" description="Helical" evidence="6">
    <location>
        <begin position="387"/>
        <end position="405"/>
    </location>
</feature>
<feature type="domain" description="Major facilitator superfamily (MFS) profile" evidence="7">
    <location>
        <begin position="14"/>
        <end position="408"/>
    </location>
</feature>
<protein>
    <submittedName>
        <fullName evidence="8">Multidrug resistance protein MdtH</fullName>
    </submittedName>
</protein>
<dbReference type="PROSITE" id="PS50850">
    <property type="entry name" value="MFS"/>
    <property type="match status" value="1"/>
</dbReference>